<dbReference type="Gene3D" id="3.30.420.10">
    <property type="entry name" value="Ribonuclease H-like superfamily/Ribonuclease H"/>
    <property type="match status" value="1"/>
</dbReference>
<gene>
    <name evidence="1" type="ORF">TNCV_1199391</name>
</gene>
<evidence type="ECO:0000313" key="1">
    <source>
        <dbReference type="EMBL" id="GFY04161.1"/>
    </source>
</evidence>
<dbReference type="AlphaFoldDB" id="A0A8X6S905"/>
<evidence type="ECO:0000313" key="2">
    <source>
        <dbReference type="Proteomes" id="UP000887159"/>
    </source>
</evidence>
<keyword evidence="2" id="KW-1185">Reference proteome</keyword>
<proteinExistence type="predicted"/>
<organism evidence="1 2">
    <name type="scientific">Trichonephila clavipes</name>
    <name type="common">Golden silk orbweaver</name>
    <name type="synonym">Nephila clavipes</name>
    <dbReference type="NCBI Taxonomy" id="2585209"/>
    <lineage>
        <taxon>Eukaryota</taxon>
        <taxon>Metazoa</taxon>
        <taxon>Ecdysozoa</taxon>
        <taxon>Arthropoda</taxon>
        <taxon>Chelicerata</taxon>
        <taxon>Arachnida</taxon>
        <taxon>Araneae</taxon>
        <taxon>Araneomorphae</taxon>
        <taxon>Entelegynae</taxon>
        <taxon>Araneoidea</taxon>
        <taxon>Nephilidae</taxon>
        <taxon>Trichonephila</taxon>
    </lineage>
</organism>
<dbReference type="Proteomes" id="UP000887159">
    <property type="component" value="Unassembled WGS sequence"/>
</dbReference>
<name>A0A8X6S905_TRICX</name>
<accession>A0A8X6S905</accession>
<reference evidence="1" key="1">
    <citation type="submission" date="2020-08" db="EMBL/GenBank/DDBJ databases">
        <title>Multicomponent nature underlies the extraordinary mechanical properties of spider dragline silk.</title>
        <authorList>
            <person name="Kono N."/>
            <person name="Nakamura H."/>
            <person name="Mori M."/>
            <person name="Yoshida Y."/>
            <person name="Ohtoshi R."/>
            <person name="Malay A.D."/>
            <person name="Moran D.A.P."/>
            <person name="Tomita M."/>
            <person name="Numata K."/>
            <person name="Arakawa K."/>
        </authorList>
    </citation>
    <scope>NUCLEOTIDE SEQUENCE</scope>
</reference>
<protein>
    <submittedName>
        <fullName evidence="1">Uncharacterized protein</fullName>
    </submittedName>
</protein>
<dbReference type="GO" id="GO:0003676">
    <property type="term" value="F:nucleic acid binding"/>
    <property type="evidence" value="ECO:0007669"/>
    <property type="project" value="InterPro"/>
</dbReference>
<dbReference type="InterPro" id="IPR036397">
    <property type="entry name" value="RNaseH_sf"/>
</dbReference>
<comment type="caution">
    <text evidence="1">The sequence shown here is derived from an EMBL/GenBank/DDBJ whole genome shotgun (WGS) entry which is preliminary data.</text>
</comment>
<dbReference type="EMBL" id="BMAU01021243">
    <property type="protein sequence ID" value="GFY04161.1"/>
    <property type="molecule type" value="Genomic_DNA"/>
</dbReference>
<sequence length="82" mass="9521">MATLLFSHESRFSLTGHYRRTFIWREPGIRSLPSNIQSMNHYGSEGLMVWVGITLDGHVYLRVCHCDYSDERDGGLEPPFLY</sequence>